<dbReference type="EMBL" id="CM042010">
    <property type="protein sequence ID" value="KAI3781295.1"/>
    <property type="molecule type" value="Genomic_DNA"/>
</dbReference>
<keyword evidence="2" id="KW-1185">Reference proteome</keyword>
<evidence type="ECO:0000313" key="1">
    <source>
        <dbReference type="EMBL" id="KAI3781295.1"/>
    </source>
</evidence>
<proteinExistence type="predicted"/>
<protein>
    <submittedName>
        <fullName evidence="1">Uncharacterized protein</fullName>
    </submittedName>
</protein>
<sequence length="113" mass="12635">MKYAISTSLVSVKEIVVANEVTNPALGFPNPASQCHTCGAKDYRTCEGHIGLIKFPSTILHPYFLPEVAQIRNKICLGCKNLKKDKTKNLTSFIQIPKICKYCDEASKMFIRL</sequence>
<dbReference type="Proteomes" id="UP001055811">
    <property type="component" value="Linkage Group LG02"/>
</dbReference>
<gene>
    <name evidence="1" type="ORF">L2E82_11304</name>
</gene>
<comment type="caution">
    <text evidence="1">The sequence shown here is derived from an EMBL/GenBank/DDBJ whole genome shotgun (WGS) entry which is preliminary data.</text>
</comment>
<name>A0ACB9GE23_CICIN</name>
<reference evidence="1 2" key="2">
    <citation type="journal article" date="2022" name="Mol. Ecol. Resour.">
        <title>The genomes of chicory, endive, great burdock and yacon provide insights into Asteraceae paleo-polyploidization history and plant inulin production.</title>
        <authorList>
            <person name="Fan W."/>
            <person name="Wang S."/>
            <person name="Wang H."/>
            <person name="Wang A."/>
            <person name="Jiang F."/>
            <person name="Liu H."/>
            <person name="Zhao H."/>
            <person name="Xu D."/>
            <person name="Zhang Y."/>
        </authorList>
    </citation>
    <scope>NUCLEOTIDE SEQUENCE [LARGE SCALE GENOMIC DNA]</scope>
    <source>
        <strain evidence="2">cv. Punajuju</strain>
        <tissue evidence="1">Leaves</tissue>
    </source>
</reference>
<organism evidence="1 2">
    <name type="scientific">Cichorium intybus</name>
    <name type="common">Chicory</name>
    <dbReference type="NCBI Taxonomy" id="13427"/>
    <lineage>
        <taxon>Eukaryota</taxon>
        <taxon>Viridiplantae</taxon>
        <taxon>Streptophyta</taxon>
        <taxon>Embryophyta</taxon>
        <taxon>Tracheophyta</taxon>
        <taxon>Spermatophyta</taxon>
        <taxon>Magnoliopsida</taxon>
        <taxon>eudicotyledons</taxon>
        <taxon>Gunneridae</taxon>
        <taxon>Pentapetalae</taxon>
        <taxon>asterids</taxon>
        <taxon>campanulids</taxon>
        <taxon>Asterales</taxon>
        <taxon>Asteraceae</taxon>
        <taxon>Cichorioideae</taxon>
        <taxon>Cichorieae</taxon>
        <taxon>Cichoriinae</taxon>
        <taxon>Cichorium</taxon>
    </lineage>
</organism>
<evidence type="ECO:0000313" key="2">
    <source>
        <dbReference type="Proteomes" id="UP001055811"/>
    </source>
</evidence>
<accession>A0ACB9GE23</accession>
<reference evidence="2" key="1">
    <citation type="journal article" date="2022" name="Mol. Ecol. Resour.">
        <title>The genomes of chicory, endive, great burdock and yacon provide insights into Asteraceae palaeo-polyploidization history and plant inulin production.</title>
        <authorList>
            <person name="Fan W."/>
            <person name="Wang S."/>
            <person name="Wang H."/>
            <person name="Wang A."/>
            <person name="Jiang F."/>
            <person name="Liu H."/>
            <person name="Zhao H."/>
            <person name="Xu D."/>
            <person name="Zhang Y."/>
        </authorList>
    </citation>
    <scope>NUCLEOTIDE SEQUENCE [LARGE SCALE GENOMIC DNA]</scope>
    <source>
        <strain evidence="2">cv. Punajuju</strain>
    </source>
</reference>